<evidence type="ECO:0000256" key="3">
    <source>
        <dbReference type="ARBA" id="ARBA00022679"/>
    </source>
</evidence>
<organism evidence="6 7">
    <name type="scientific">Paenibacillus tianmuensis</name>
    <dbReference type="NCBI Taxonomy" id="624147"/>
    <lineage>
        <taxon>Bacteria</taxon>
        <taxon>Bacillati</taxon>
        <taxon>Bacillota</taxon>
        <taxon>Bacilli</taxon>
        <taxon>Bacillales</taxon>
        <taxon>Paenibacillaceae</taxon>
        <taxon>Paenibacillus</taxon>
    </lineage>
</organism>
<reference evidence="7" key="1">
    <citation type="submission" date="2016-10" db="EMBL/GenBank/DDBJ databases">
        <authorList>
            <person name="Varghese N."/>
            <person name="Submissions S."/>
        </authorList>
    </citation>
    <scope>NUCLEOTIDE SEQUENCE [LARGE SCALE GENOMIC DNA]</scope>
    <source>
        <strain evidence="7">CGMCC 1.8946</strain>
    </source>
</reference>
<keyword evidence="3" id="KW-0808">Transferase</keyword>
<keyword evidence="4" id="KW-0547">Nucleotide-binding</keyword>
<dbReference type="PANTHER" id="PTHR30201:SF2">
    <property type="entry name" value="2-(5''-TRIPHOSPHORIBOSYL)-3'-DEPHOSPHOCOENZYME-A SYNTHASE"/>
    <property type="match status" value="1"/>
</dbReference>
<comment type="catalytic activity">
    <reaction evidence="1">
        <text>3'-dephospho-CoA + ATP = 2'-(5''-triphospho-alpha-D-ribosyl)-3'-dephospho-CoA + adenine</text>
        <dbReference type="Rhea" id="RHEA:15117"/>
        <dbReference type="ChEBI" id="CHEBI:16708"/>
        <dbReference type="ChEBI" id="CHEBI:30616"/>
        <dbReference type="ChEBI" id="CHEBI:57328"/>
        <dbReference type="ChEBI" id="CHEBI:61378"/>
        <dbReference type="EC" id="2.4.2.52"/>
    </reaction>
</comment>
<dbReference type="GO" id="GO:0051191">
    <property type="term" value="P:prosthetic group biosynthetic process"/>
    <property type="evidence" value="ECO:0007669"/>
    <property type="project" value="TreeGrafter"/>
</dbReference>
<evidence type="ECO:0000313" key="7">
    <source>
        <dbReference type="Proteomes" id="UP000198601"/>
    </source>
</evidence>
<dbReference type="OrthoDB" id="114886at2"/>
<proteinExistence type="inferred from homology"/>
<dbReference type="HAMAP" id="MF_01883">
    <property type="entry name" value="MdcB"/>
    <property type="match status" value="1"/>
</dbReference>
<dbReference type="InterPro" id="IPR002736">
    <property type="entry name" value="CitG"/>
</dbReference>
<evidence type="ECO:0000256" key="1">
    <source>
        <dbReference type="ARBA" id="ARBA00001210"/>
    </source>
</evidence>
<evidence type="ECO:0000256" key="5">
    <source>
        <dbReference type="ARBA" id="ARBA00022840"/>
    </source>
</evidence>
<dbReference type="GO" id="GO:0005524">
    <property type="term" value="F:ATP binding"/>
    <property type="evidence" value="ECO:0007669"/>
    <property type="project" value="UniProtKB-KW"/>
</dbReference>
<dbReference type="InterPro" id="IPR017555">
    <property type="entry name" value="TriPribosyl-deP-CoA_syn"/>
</dbReference>
<dbReference type="EC" id="2.4.2.52" evidence="2"/>
<keyword evidence="5" id="KW-0067">ATP-binding</keyword>
<protein>
    <recommendedName>
        <fullName evidence="2">triphosphoribosyl-dephospho-CoA synthase</fullName>
        <ecNumber evidence="2">2.4.2.52</ecNumber>
    </recommendedName>
</protein>
<accession>A0A1G4PHB1</accession>
<evidence type="ECO:0000256" key="2">
    <source>
        <dbReference type="ARBA" id="ARBA00012074"/>
    </source>
</evidence>
<evidence type="ECO:0000313" key="6">
    <source>
        <dbReference type="EMBL" id="SCW31692.1"/>
    </source>
</evidence>
<dbReference type="STRING" id="624147.SAMN04487970_1002198"/>
<dbReference type="AlphaFoldDB" id="A0A1G4PHB1"/>
<sequence>MIEYSVPWTNADSCSTWLADLVTKALIDEAELTPKPGLVDMETTGAHTDLHIDLMRRSAQALHETFAEMARVAFRRKPNQELREQLARIGRDGEEVMLQATGGTNTHRGAIWALGLLTAGAAIHGPPASPKEIAALAGEIARYPDRYAPARTTNGIRVRQQYKVSGATGEAQQGFPHVIRIGLPTLQSSRHRGVSESQAKLDALLAIIASLDDTCLLHRGGREALHFTKQGARHVLVLGGTSTEEGWNALRQLDTGLIARNASPGGSADLLAATLFLDDLSMYRSNRYKVAIGGAFGWNN</sequence>
<gene>
    <name evidence="6" type="ORF">SAMN04487970_1002198</name>
</gene>
<dbReference type="Gene3D" id="1.10.4200.10">
    <property type="entry name" value="Triphosphoribosyl-dephospho-CoA protein"/>
    <property type="match status" value="2"/>
</dbReference>
<dbReference type="EMBL" id="FMTT01000002">
    <property type="protein sequence ID" value="SCW31692.1"/>
    <property type="molecule type" value="Genomic_DNA"/>
</dbReference>
<dbReference type="GO" id="GO:0046917">
    <property type="term" value="F:triphosphoribosyl-dephospho-CoA synthase activity"/>
    <property type="evidence" value="ECO:0007669"/>
    <property type="project" value="UniProtKB-EC"/>
</dbReference>
<dbReference type="Pfam" id="PF01874">
    <property type="entry name" value="CitG"/>
    <property type="match status" value="1"/>
</dbReference>
<evidence type="ECO:0000256" key="4">
    <source>
        <dbReference type="ARBA" id="ARBA00022741"/>
    </source>
</evidence>
<dbReference type="NCBIfam" id="TIGR03132">
    <property type="entry name" value="malonate_mdcB"/>
    <property type="match status" value="1"/>
</dbReference>
<dbReference type="Proteomes" id="UP000198601">
    <property type="component" value="Unassembled WGS sequence"/>
</dbReference>
<dbReference type="NCBIfam" id="NF002315">
    <property type="entry name" value="PRK01237.1"/>
    <property type="match status" value="1"/>
</dbReference>
<dbReference type="PANTHER" id="PTHR30201">
    <property type="entry name" value="TRIPHOSPHORIBOSYL-DEPHOSPHO-COA SYNTHASE"/>
    <property type="match status" value="1"/>
</dbReference>
<dbReference type="RefSeq" id="WP_090666587.1">
    <property type="nucleotide sequence ID" value="NZ_FMTT01000002.1"/>
</dbReference>
<name>A0A1G4PHB1_9BACL</name>
<keyword evidence="7" id="KW-1185">Reference proteome</keyword>